<dbReference type="AlphaFoldDB" id="A0A0N4UT61"/>
<proteinExistence type="predicted"/>
<evidence type="ECO:0000313" key="3">
    <source>
        <dbReference type="WBParaSite" id="EVEC_0000040901-mRNA-1"/>
    </source>
</evidence>
<sequence>MLCGTGSKLDSDTLVDYMDCFGNVCAEYFLKNPLKIGSFGKVVEIDETYLTRKKYNRVERQDAATLLPLIRQYVVPGTNIVSYQWATYSTIENMSERYQHETVIQSPLY</sequence>
<dbReference type="Proteomes" id="UP000274131">
    <property type="component" value="Unassembled WGS sequence"/>
</dbReference>
<keyword evidence="2" id="KW-1185">Reference proteome</keyword>
<dbReference type="OrthoDB" id="5862080at2759"/>
<accession>A0A0N4UT61</accession>
<name>A0A0N4UT61_ENTVE</name>
<dbReference type="EMBL" id="UXUI01000245">
    <property type="protein sequence ID" value="VDD85133.1"/>
    <property type="molecule type" value="Genomic_DNA"/>
</dbReference>
<dbReference type="PANTHER" id="PTHR47163">
    <property type="entry name" value="DDE_TNP_IS1595 DOMAIN-CONTAINING PROTEIN"/>
    <property type="match status" value="1"/>
</dbReference>
<reference evidence="1 2" key="2">
    <citation type="submission" date="2018-10" db="EMBL/GenBank/DDBJ databases">
        <authorList>
            <consortium name="Pathogen Informatics"/>
        </authorList>
    </citation>
    <scope>NUCLEOTIDE SEQUENCE [LARGE SCALE GENOMIC DNA]</scope>
</reference>
<dbReference type="WBParaSite" id="EVEC_0000040901-mRNA-1">
    <property type="protein sequence ID" value="EVEC_0000040901-mRNA-1"/>
    <property type="gene ID" value="EVEC_0000040901"/>
</dbReference>
<evidence type="ECO:0000313" key="2">
    <source>
        <dbReference type="Proteomes" id="UP000274131"/>
    </source>
</evidence>
<reference evidence="3" key="1">
    <citation type="submission" date="2017-02" db="UniProtKB">
        <authorList>
            <consortium name="WormBaseParasite"/>
        </authorList>
    </citation>
    <scope>IDENTIFICATION</scope>
</reference>
<organism evidence="3">
    <name type="scientific">Enterobius vermicularis</name>
    <name type="common">Human pinworm</name>
    <dbReference type="NCBI Taxonomy" id="51028"/>
    <lineage>
        <taxon>Eukaryota</taxon>
        <taxon>Metazoa</taxon>
        <taxon>Ecdysozoa</taxon>
        <taxon>Nematoda</taxon>
        <taxon>Chromadorea</taxon>
        <taxon>Rhabditida</taxon>
        <taxon>Spirurina</taxon>
        <taxon>Oxyuridomorpha</taxon>
        <taxon>Oxyuroidea</taxon>
        <taxon>Oxyuridae</taxon>
        <taxon>Enterobius</taxon>
    </lineage>
</organism>
<gene>
    <name evidence="1" type="ORF">EVEC_LOCUS276</name>
</gene>
<dbReference type="PANTHER" id="PTHR47163:SF3">
    <property type="entry name" value="PROTEIN CBG18017"/>
    <property type="match status" value="1"/>
</dbReference>
<dbReference type="InterPro" id="IPR053164">
    <property type="entry name" value="IS1016-like_transposase"/>
</dbReference>
<protein>
    <submittedName>
        <fullName evidence="3">DDE_Tnp_IS1595 domain-containing protein</fullName>
    </submittedName>
</protein>
<evidence type="ECO:0000313" key="1">
    <source>
        <dbReference type="EMBL" id="VDD85133.1"/>
    </source>
</evidence>